<comment type="caution">
    <text evidence="1">The sequence shown here is derived from an EMBL/GenBank/DDBJ whole genome shotgun (WGS) entry which is preliminary data.</text>
</comment>
<evidence type="ECO:0000313" key="1">
    <source>
        <dbReference type="EMBL" id="NEB19957.1"/>
    </source>
</evidence>
<dbReference type="Proteomes" id="UP000469545">
    <property type="component" value="Unassembled WGS sequence"/>
</dbReference>
<gene>
    <name evidence="1" type="ORF">G3I46_26265</name>
</gene>
<reference evidence="1 2" key="1">
    <citation type="submission" date="2020-01" db="EMBL/GenBank/DDBJ databases">
        <title>Insect and environment-associated Actinomycetes.</title>
        <authorList>
            <person name="Currrie C."/>
            <person name="Chevrette M."/>
            <person name="Carlson C."/>
            <person name="Stubbendieck R."/>
            <person name="Wendt-Pienkowski E."/>
        </authorList>
    </citation>
    <scope>NUCLEOTIDE SEQUENCE [LARGE SCALE GENOMIC DNA]</scope>
    <source>
        <strain evidence="1 2">SID14172</strain>
    </source>
</reference>
<name>A0A6N9UQJ3_9ACTN</name>
<proteinExistence type="predicted"/>
<sequence length="71" mass="7458">MTLPGKPGPTLEAIYAALGEDERQVVAQVLVDSPLTAEAIAAVLTANGHPVSASTIRTYRRALRREGVTSV</sequence>
<keyword evidence="2" id="KW-1185">Reference proteome</keyword>
<accession>A0A6N9UQJ3</accession>
<dbReference type="AlphaFoldDB" id="A0A6N9UQJ3"/>
<evidence type="ECO:0000313" key="2">
    <source>
        <dbReference type="Proteomes" id="UP000469545"/>
    </source>
</evidence>
<protein>
    <submittedName>
        <fullName evidence="1">Uncharacterized protein</fullName>
    </submittedName>
</protein>
<dbReference type="EMBL" id="JAAGMB010000570">
    <property type="protein sequence ID" value="NEB19957.1"/>
    <property type="molecule type" value="Genomic_DNA"/>
</dbReference>
<organism evidence="1 2">
    <name type="scientific">Streptomyces coelicoflavus</name>
    <dbReference type="NCBI Taxonomy" id="285562"/>
    <lineage>
        <taxon>Bacteria</taxon>
        <taxon>Bacillati</taxon>
        <taxon>Actinomycetota</taxon>
        <taxon>Actinomycetes</taxon>
        <taxon>Kitasatosporales</taxon>
        <taxon>Streptomycetaceae</taxon>
        <taxon>Streptomyces</taxon>
    </lineage>
</organism>